<dbReference type="OrthoDB" id="9789133at2"/>
<dbReference type="RefSeq" id="WP_037975583.1">
    <property type="nucleotide sequence ID" value="NZ_JMKI01000026.1"/>
</dbReference>
<dbReference type="SMART" id="SM00849">
    <property type="entry name" value="Lactamase_B"/>
    <property type="match status" value="1"/>
</dbReference>
<keyword evidence="1 2" id="KW-0378">Hydrolase</keyword>
<dbReference type="InterPro" id="IPR001279">
    <property type="entry name" value="Metallo-B-lactamas"/>
</dbReference>
<accession>A0A073IQ48</accession>
<evidence type="ECO:0000259" key="3">
    <source>
        <dbReference type="SMART" id="SM00849"/>
    </source>
</evidence>
<dbReference type="PANTHER" id="PTHR43546:SF3">
    <property type="entry name" value="UPF0173 METAL-DEPENDENT HYDROLASE MJ1163"/>
    <property type="match status" value="1"/>
</dbReference>
<dbReference type="Proteomes" id="UP000027665">
    <property type="component" value="Unassembled WGS sequence"/>
</dbReference>
<reference evidence="4 5" key="1">
    <citation type="submission" date="2014-04" db="EMBL/GenBank/DDBJ databases">
        <title>Draft Genome Sequence of Synergistes jonesii.</title>
        <authorList>
            <person name="Coil D.A."/>
            <person name="Eisen J.A."/>
            <person name="Holland-Moritz H.E."/>
        </authorList>
    </citation>
    <scope>NUCLEOTIDE SEQUENCE [LARGE SCALE GENOMIC DNA]</scope>
    <source>
        <strain evidence="4 5">78-1</strain>
    </source>
</reference>
<comment type="caution">
    <text evidence="4">The sequence shown here is derived from an EMBL/GenBank/DDBJ whole genome shotgun (WGS) entry which is preliminary data.</text>
</comment>
<dbReference type="HAMAP" id="MF_00457">
    <property type="entry name" value="UPF0173"/>
    <property type="match status" value="1"/>
</dbReference>
<dbReference type="STRING" id="2754.EH55_03210"/>
<dbReference type="PANTHER" id="PTHR43546">
    <property type="entry name" value="UPF0173 METAL-DEPENDENT HYDROLASE MJ1163-RELATED"/>
    <property type="match status" value="1"/>
</dbReference>
<proteinExistence type="inferred from homology"/>
<dbReference type="GeneID" id="90983357"/>
<evidence type="ECO:0000256" key="1">
    <source>
        <dbReference type="ARBA" id="ARBA00022801"/>
    </source>
</evidence>
<dbReference type="SUPFAM" id="SSF56281">
    <property type="entry name" value="Metallo-hydrolase/oxidoreductase"/>
    <property type="match status" value="1"/>
</dbReference>
<dbReference type="NCBIfam" id="NF001911">
    <property type="entry name" value="PRK00685.1"/>
    <property type="match status" value="1"/>
</dbReference>
<feature type="domain" description="Metallo-beta-lactamase" evidence="3">
    <location>
        <begin position="8"/>
        <end position="192"/>
    </location>
</feature>
<protein>
    <recommendedName>
        <fullName evidence="2">UPF0173 metal-dependent hydrolase EH55_03210</fullName>
    </recommendedName>
</protein>
<comment type="similarity">
    <text evidence="2">Belongs to the UPF0173 family.</text>
</comment>
<evidence type="ECO:0000313" key="5">
    <source>
        <dbReference type="Proteomes" id="UP000027665"/>
    </source>
</evidence>
<dbReference type="GO" id="GO:0016787">
    <property type="term" value="F:hydrolase activity"/>
    <property type="evidence" value="ECO:0007669"/>
    <property type="project" value="UniProtKB-UniRule"/>
</dbReference>
<gene>
    <name evidence="4" type="ORF">EH55_03210</name>
</gene>
<organism evidence="4 5">
    <name type="scientific">Synergistes jonesii</name>
    <dbReference type="NCBI Taxonomy" id="2754"/>
    <lineage>
        <taxon>Bacteria</taxon>
        <taxon>Thermotogati</taxon>
        <taxon>Synergistota</taxon>
        <taxon>Synergistia</taxon>
        <taxon>Synergistales</taxon>
        <taxon>Synergistaceae</taxon>
        <taxon>Synergistes</taxon>
    </lineage>
</organism>
<evidence type="ECO:0000256" key="2">
    <source>
        <dbReference type="HAMAP-Rule" id="MF_00457"/>
    </source>
</evidence>
<keyword evidence="5" id="KW-1185">Reference proteome</keyword>
<dbReference type="Gene3D" id="3.60.15.10">
    <property type="entry name" value="Ribonuclease Z/Hydroxyacylglutathione hydrolase-like"/>
    <property type="match status" value="1"/>
</dbReference>
<evidence type="ECO:0000313" key="4">
    <source>
        <dbReference type="EMBL" id="KEJ92483.1"/>
    </source>
</evidence>
<dbReference type="EMBL" id="JMKI01000026">
    <property type="protein sequence ID" value="KEJ92483.1"/>
    <property type="molecule type" value="Genomic_DNA"/>
</dbReference>
<dbReference type="Pfam" id="PF12706">
    <property type="entry name" value="Lactamase_B_2"/>
    <property type="match status" value="1"/>
</dbReference>
<dbReference type="InterPro" id="IPR022877">
    <property type="entry name" value="UPF0173"/>
</dbReference>
<sequence>MVRLRYLGHSAFYIEGAGLKALIDPFLSGNPNSAAKPSDFKELDAVFLTHAHGDHVGDTIEIAKRTGARVFSCNETAAWLAQKGVKTEGMHIGGRAKFPFGRVKLAPAWHGDQIIDGDTPRYGGVACGFVIEAEGKKLYHAGDTGLAMDMKLLEAEKIDVACLPIGGYYTMDAEDAVRAVEFIKPIRAVPMHYNTFPNIRTDPQDFAAAVKEAGLLGTEVVVLGYGETLEF</sequence>
<dbReference type="AlphaFoldDB" id="A0A073IQ48"/>
<dbReference type="eggNOG" id="COG2220">
    <property type="taxonomic scope" value="Bacteria"/>
</dbReference>
<name>A0A073IQ48_9BACT</name>
<dbReference type="InterPro" id="IPR036866">
    <property type="entry name" value="RibonucZ/Hydroxyglut_hydro"/>
</dbReference>
<dbReference type="PATRIC" id="fig|2754.20.peg.766"/>
<dbReference type="InterPro" id="IPR050114">
    <property type="entry name" value="UPF0173_UPF0282_UlaG_hydrolase"/>
</dbReference>